<dbReference type="AlphaFoldDB" id="W8TI57"/>
<dbReference type="EMBL" id="CP007452">
    <property type="protein sequence ID" value="AHM55887.1"/>
    <property type="molecule type" value="Genomic_DNA"/>
</dbReference>
<dbReference type="STRING" id="1286171.EAL2_c05850"/>
<evidence type="ECO:0000313" key="1">
    <source>
        <dbReference type="EMBL" id="AHM55887.1"/>
    </source>
</evidence>
<dbReference type="HOGENOM" id="CLU_2105282_0_0_9"/>
<dbReference type="OrthoDB" id="2003076at2"/>
<name>W8TI57_PEPAC</name>
<evidence type="ECO:0000313" key="2">
    <source>
        <dbReference type="Proteomes" id="UP000019591"/>
    </source>
</evidence>
<keyword evidence="2" id="KW-1185">Reference proteome</keyword>
<dbReference type="eggNOG" id="ENOG5032WCG">
    <property type="taxonomic scope" value="Bacteria"/>
</dbReference>
<gene>
    <name evidence="1" type="ORF">EAL2_c05850</name>
</gene>
<dbReference type="PATRIC" id="fig|1286171.3.peg.528"/>
<dbReference type="Gene3D" id="3.30.2310.20">
    <property type="entry name" value="RelE-like"/>
    <property type="match status" value="1"/>
</dbReference>
<accession>W8TI57</accession>
<dbReference type="SUPFAM" id="SSF143011">
    <property type="entry name" value="RelE-like"/>
    <property type="match status" value="1"/>
</dbReference>
<dbReference type="Proteomes" id="UP000019591">
    <property type="component" value="Chromosome"/>
</dbReference>
<protein>
    <submittedName>
        <fullName evidence="1">Uncharacterized protein</fullName>
    </submittedName>
</protein>
<organism evidence="1 2">
    <name type="scientific">Peptoclostridium acidaminophilum DSM 3953</name>
    <dbReference type="NCBI Taxonomy" id="1286171"/>
    <lineage>
        <taxon>Bacteria</taxon>
        <taxon>Bacillati</taxon>
        <taxon>Bacillota</taxon>
        <taxon>Clostridia</taxon>
        <taxon>Peptostreptococcales</taxon>
        <taxon>Peptoclostridiaceae</taxon>
        <taxon>Peptoclostridium</taxon>
    </lineage>
</organism>
<sequence length="115" mass="13210">MLIEYENDSVKDIFTDFDLMKKKIGNEKTKTVKKRLNQLKASSNFSIYLMTGLGKPHPLFENLKGYYGISITGNVRLVVKPDSINLDPEELKKCETVIIKGVMDYHGRKIDWLIS</sequence>
<reference evidence="1 2" key="1">
    <citation type="journal article" date="2014" name="Genome Announc.">
        <title>Complete Genome Sequence of Amino Acid-Utilizing Eubacterium acidaminophilum al-2 (DSM 3953).</title>
        <authorList>
            <person name="Poehlein A."/>
            <person name="Andreesen J.R."/>
            <person name="Daniel R."/>
        </authorList>
    </citation>
    <scope>NUCLEOTIDE SEQUENCE [LARGE SCALE GENOMIC DNA]</scope>
    <source>
        <strain evidence="1 2">DSM 3953</strain>
    </source>
</reference>
<dbReference type="RefSeq" id="WP_025434929.1">
    <property type="nucleotide sequence ID" value="NZ_CP007452.1"/>
</dbReference>
<dbReference type="InterPro" id="IPR035093">
    <property type="entry name" value="RelE/ParE_toxin_dom_sf"/>
</dbReference>
<dbReference type="KEGG" id="eac:EAL2_c05850"/>
<proteinExistence type="predicted"/>